<evidence type="ECO:0000259" key="1">
    <source>
        <dbReference type="Pfam" id="PF01814"/>
    </source>
</evidence>
<dbReference type="Proteomes" id="UP000254425">
    <property type="component" value="Chromosome"/>
</dbReference>
<name>A0A345XTQ4_9ACTN</name>
<dbReference type="Gene3D" id="1.20.120.520">
    <property type="entry name" value="nmb1532 protein domain like"/>
    <property type="match status" value="1"/>
</dbReference>
<dbReference type="EMBL" id="CP031320">
    <property type="protein sequence ID" value="AXK35020.1"/>
    <property type="molecule type" value="Genomic_DNA"/>
</dbReference>
<organism evidence="2 3">
    <name type="scientific">Streptomyces armeniacus</name>
    <dbReference type="NCBI Taxonomy" id="83291"/>
    <lineage>
        <taxon>Bacteria</taxon>
        <taxon>Bacillati</taxon>
        <taxon>Actinomycetota</taxon>
        <taxon>Actinomycetes</taxon>
        <taxon>Kitasatosporales</taxon>
        <taxon>Streptomycetaceae</taxon>
        <taxon>Streptomyces</taxon>
    </lineage>
</organism>
<dbReference type="KEGG" id="sarm:DVA86_22615"/>
<gene>
    <name evidence="2" type="ORF">DVA86_22615</name>
</gene>
<proteinExistence type="predicted"/>
<feature type="domain" description="Hemerythrin-like" evidence="1">
    <location>
        <begin position="8"/>
        <end position="127"/>
    </location>
</feature>
<reference evidence="2 3" key="1">
    <citation type="submission" date="2018-07" db="EMBL/GenBank/DDBJ databases">
        <title>Draft genome of the type strain Streptomyces armeniacus ATCC 15676.</title>
        <authorList>
            <person name="Labana P."/>
            <person name="Gosse J.T."/>
            <person name="Boddy C.N."/>
        </authorList>
    </citation>
    <scope>NUCLEOTIDE SEQUENCE [LARGE SCALE GENOMIC DNA]</scope>
    <source>
        <strain evidence="2 3">ATCC 15676</strain>
    </source>
</reference>
<dbReference type="InterPro" id="IPR012312">
    <property type="entry name" value="Hemerythrin-like"/>
</dbReference>
<evidence type="ECO:0000313" key="2">
    <source>
        <dbReference type="EMBL" id="AXK35020.1"/>
    </source>
</evidence>
<accession>A0A345XTQ4</accession>
<dbReference type="PANTHER" id="PTHR35585:SF1">
    <property type="entry name" value="HHE DOMAIN PROTEIN (AFU_ORTHOLOGUE AFUA_4G00730)"/>
    <property type="match status" value="1"/>
</dbReference>
<evidence type="ECO:0000313" key="3">
    <source>
        <dbReference type="Proteomes" id="UP000254425"/>
    </source>
</evidence>
<dbReference type="RefSeq" id="WP_208880900.1">
    <property type="nucleotide sequence ID" value="NZ_CP031320.1"/>
</dbReference>
<keyword evidence="3" id="KW-1185">Reference proteome</keyword>
<sequence>MGRGGDRTLIEEITGIHRELRELLLRIDTLPFGDERFRGLVDQAITVLRRHARLERAHLFPAVRAHLVRGEALAERELADHARIERALTGLTRLAPTDPVFAPRLDALMQTVRCHFARQEEHLFPRLRDMVPAWRLRALGDEARRSERTYGRLAGPPLGVL</sequence>
<dbReference type="Pfam" id="PF01814">
    <property type="entry name" value="Hemerythrin"/>
    <property type="match status" value="1"/>
</dbReference>
<protein>
    <submittedName>
        <fullName evidence="2">Hemerythrin domain-containing protein</fullName>
    </submittedName>
</protein>
<dbReference type="AlphaFoldDB" id="A0A345XTQ4"/>
<dbReference type="PANTHER" id="PTHR35585">
    <property type="entry name" value="HHE DOMAIN PROTEIN (AFU_ORTHOLOGUE AFUA_4G00730)"/>
    <property type="match status" value="1"/>
</dbReference>